<reference evidence="2 3" key="1">
    <citation type="journal article" date="2009" name="Stand. Genomic Sci.">
        <title>Complete genome sequence of Stackebrandtia nassauensis type strain (LLR-40K-21).</title>
        <authorList>
            <person name="Munk C."/>
            <person name="Lapidus A."/>
            <person name="Copeland A."/>
            <person name="Jando M."/>
            <person name="Mayilraj S."/>
            <person name="Glavina Del Rio T."/>
            <person name="Nolan M."/>
            <person name="Chen F."/>
            <person name="Lucas S."/>
            <person name="Tice H."/>
            <person name="Cheng J.F."/>
            <person name="Han C."/>
            <person name="Detter J.C."/>
            <person name="Bruce D."/>
            <person name="Goodwin L."/>
            <person name="Chain P."/>
            <person name="Pitluck S."/>
            <person name="Goker M."/>
            <person name="Ovchinikova G."/>
            <person name="Pati A."/>
            <person name="Ivanova N."/>
            <person name="Mavromatis K."/>
            <person name="Chen A."/>
            <person name="Palaniappan K."/>
            <person name="Land M."/>
            <person name="Hauser L."/>
            <person name="Chang Y.J."/>
            <person name="Jeffries C.D."/>
            <person name="Bristow J."/>
            <person name="Eisen J.A."/>
            <person name="Markowitz V."/>
            <person name="Hugenholtz P."/>
            <person name="Kyrpides N.C."/>
            <person name="Klenk H.P."/>
        </authorList>
    </citation>
    <scope>NUCLEOTIDE SEQUENCE [LARGE SCALE GENOMIC DNA]</scope>
    <source>
        <strain evidence="3">DSM 44728 / CIP 108903 / NRRL B-16338 / NBRC 102104 / LLR-40K-21</strain>
    </source>
</reference>
<name>D3Q370_STANL</name>
<dbReference type="InterPro" id="IPR053842">
    <property type="entry name" value="NikA-like"/>
</dbReference>
<dbReference type="HOGENOM" id="CLU_2002506_0_0_11"/>
<evidence type="ECO:0000313" key="3">
    <source>
        <dbReference type="Proteomes" id="UP000000844"/>
    </source>
</evidence>
<dbReference type="KEGG" id="sna:Snas_0322"/>
<keyword evidence="3" id="KW-1185">Reference proteome</keyword>
<feature type="compositionally biased region" description="Basic and acidic residues" evidence="1">
    <location>
        <begin position="52"/>
        <end position="72"/>
    </location>
</feature>
<sequence length="124" mass="13850">MRRRKNPEPPDHRNRRVTTRFSAEEYRVLAERAAARGLALSAYIALAALATDPDRTETPRGGRRRDAASRQSRELFRLLRGAATNLNQLTKRAHQYANVPAELGEVAAFIGEVAVRVDEQLGAE</sequence>
<dbReference type="STRING" id="446470.Snas_0322"/>
<dbReference type="AlphaFoldDB" id="D3Q370"/>
<accession>D3Q370</accession>
<protein>
    <submittedName>
        <fullName evidence="2">Uncharacterized protein</fullName>
    </submittedName>
</protein>
<dbReference type="EMBL" id="CP001778">
    <property type="protein sequence ID" value="ADD40040.1"/>
    <property type="molecule type" value="Genomic_DNA"/>
</dbReference>
<gene>
    <name evidence="2" type="ordered locus">Snas_0322</name>
</gene>
<dbReference type="Proteomes" id="UP000000844">
    <property type="component" value="Chromosome"/>
</dbReference>
<organism evidence="2 3">
    <name type="scientific">Stackebrandtia nassauensis (strain DSM 44728 / CIP 108903 / NRRL B-16338 / NBRC 102104 / LLR-40K-21)</name>
    <dbReference type="NCBI Taxonomy" id="446470"/>
    <lineage>
        <taxon>Bacteria</taxon>
        <taxon>Bacillati</taxon>
        <taxon>Actinomycetota</taxon>
        <taxon>Actinomycetes</taxon>
        <taxon>Glycomycetales</taxon>
        <taxon>Glycomycetaceae</taxon>
        <taxon>Stackebrandtia</taxon>
    </lineage>
</organism>
<evidence type="ECO:0000256" key="1">
    <source>
        <dbReference type="SAM" id="MobiDB-lite"/>
    </source>
</evidence>
<feature type="region of interest" description="Disordered" evidence="1">
    <location>
        <begin position="51"/>
        <end position="72"/>
    </location>
</feature>
<dbReference type="RefSeq" id="WP_013015611.1">
    <property type="nucleotide sequence ID" value="NC_013947.1"/>
</dbReference>
<dbReference type="Pfam" id="PF21983">
    <property type="entry name" value="NikA-like"/>
    <property type="match status" value="1"/>
</dbReference>
<proteinExistence type="predicted"/>
<evidence type="ECO:0000313" key="2">
    <source>
        <dbReference type="EMBL" id="ADD40040.1"/>
    </source>
</evidence>